<keyword evidence="2" id="KW-1185">Reference proteome</keyword>
<gene>
    <name evidence="1" type="ORF">BDV29DRAFT_162961</name>
</gene>
<reference evidence="1 2" key="1">
    <citation type="submission" date="2019-04" db="EMBL/GenBank/DDBJ databases">
        <title>Friends and foes A comparative genomics study of 23 Aspergillus species from section Flavi.</title>
        <authorList>
            <consortium name="DOE Joint Genome Institute"/>
            <person name="Kjaerbolling I."/>
            <person name="Vesth T."/>
            <person name="Frisvad J.C."/>
            <person name="Nybo J.L."/>
            <person name="Theobald S."/>
            <person name="Kildgaard S."/>
            <person name="Isbrandt T."/>
            <person name="Kuo A."/>
            <person name="Sato A."/>
            <person name="Lyhne E.K."/>
            <person name="Kogle M.E."/>
            <person name="Wiebenga A."/>
            <person name="Kun R.S."/>
            <person name="Lubbers R.J."/>
            <person name="Makela M.R."/>
            <person name="Barry K."/>
            <person name="Chovatia M."/>
            <person name="Clum A."/>
            <person name="Daum C."/>
            <person name="Haridas S."/>
            <person name="He G."/>
            <person name="LaButti K."/>
            <person name="Lipzen A."/>
            <person name="Mondo S."/>
            <person name="Riley R."/>
            <person name="Salamov A."/>
            <person name="Simmons B.A."/>
            <person name="Magnuson J.K."/>
            <person name="Henrissat B."/>
            <person name="Mortensen U.H."/>
            <person name="Larsen T.O."/>
            <person name="Devries R.P."/>
            <person name="Grigoriev I.V."/>
            <person name="Machida M."/>
            <person name="Baker S.E."/>
            <person name="Andersen M.R."/>
        </authorList>
    </citation>
    <scope>NUCLEOTIDE SEQUENCE [LARGE SCALE GENOMIC DNA]</scope>
    <source>
        <strain evidence="1 2">CBS 151.66</strain>
    </source>
</reference>
<evidence type="ECO:0000313" key="2">
    <source>
        <dbReference type="Proteomes" id="UP000326565"/>
    </source>
</evidence>
<dbReference type="EMBL" id="ML732440">
    <property type="protein sequence ID" value="KAB8067830.1"/>
    <property type="molecule type" value="Genomic_DNA"/>
</dbReference>
<evidence type="ECO:0000313" key="1">
    <source>
        <dbReference type="EMBL" id="KAB8067830.1"/>
    </source>
</evidence>
<dbReference type="OrthoDB" id="448450at2759"/>
<accession>A0A5N5WKU2</accession>
<dbReference type="Proteomes" id="UP000326565">
    <property type="component" value="Unassembled WGS sequence"/>
</dbReference>
<name>A0A5N5WKU2_9EURO</name>
<proteinExistence type="predicted"/>
<organism evidence="1 2">
    <name type="scientific">Aspergillus leporis</name>
    <dbReference type="NCBI Taxonomy" id="41062"/>
    <lineage>
        <taxon>Eukaryota</taxon>
        <taxon>Fungi</taxon>
        <taxon>Dikarya</taxon>
        <taxon>Ascomycota</taxon>
        <taxon>Pezizomycotina</taxon>
        <taxon>Eurotiomycetes</taxon>
        <taxon>Eurotiomycetidae</taxon>
        <taxon>Eurotiales</taxon>
        <taxon>Aspergillaceae</taxon>
        <taxon>Aspergillus</taxon>
        <taxon>Aspergillus subgen. Circumdati</taxon>
    </lineage>
</organism>
<protein>
    <submittedName>
        <fullName evidence="1">Uncharacterized protein</fullName>
    </submittedName>
</protein>
<sequence>MPAAYLLFPFTSLGLGFSNRTLQEYGEGGFKQMVLTEIHTLLGANLVSSSVLEIKQLLREPGDCEFGAQIIQESFGGLRRFTEGILQAKFKRIASGEKRHKL</sequence>
<dbReference type="AlphaFoldDB" id="A0A5N5WKU2"/>